<dbReference type="OrthoDB" id="185373at2759"/>
<gene>
    <name evidence="5" type="ORF">BGW38_005152</name>
</gene>
<feature type="repeat" description="PPR" evidence="2">
    <location>
        <begin position="797"/>
        <end position="831"/>
    </location>
</feature>
<dbReference type="GO" id="GO:0005739">
    <property type="term" value="C:mitochondrion"/>
    <property type="evidence" value="ECO:0007669"/>
    <property type="project" value="TreeGrafter"/>
</dbReference>
<feature type="repeat" description="PPR" evidence="2">
    <location>
        <begin position="489"/>
        <end position="523"/>
    </location>
</feature>
<dbReference type="AlphaFoldDB" id="A0A9P6G1S9"/>
<protein>
    <recommendedName>
        <fullName evidence="4">PROP1-like PPR domain-containing protein</fullName>
    </recommendedName>
</protein>
<name>A0A9P6G1S9_9FUNG</name>
<feature type="repeat" description="PPR" evidence="2">
    <location>
        <begin position="560"/>
        <end position="594"/>
    </location>
</feature>
<dbReference type="Pfam" id="PF01535">
    <property type="entry name" value="PPR"/>
    <property type="match status" value="1"/>
</dbReference>
<dbReference type="InterPro" id="IPR033443">
    <property type="entry name" value="PROP1-like_PPR_dom"/>
</dbReference>
<feature type="region of interest" description="Disordered" evidence="3">
    <location>
        <begin position="742"/>
        <end position="761"/>
    </location>
</feature>
<feature type="region of interest" description="Disordered" evidence="3">
    <location>
        <begin position="1175"/>
        <end position="1215"/>
    </location>
</feature>
<keyword evidence="6" id="KW-1185">Reference proteome</keyword>
<dbReference type="NCBIfam" id="TIGR00756">
    <property type="entry name" value="PPR"/>
    <property type="match status" value="7"/>
</dbReference>
<dbReference type="EMBL" id="JAABOA010000326">
    <property type="protein sequence ID" value="KAF9584796.1"/>
    <property type="molecule type" value="Genomic_DNA"/>
</dbReference>
<dbReference type="InterPro" id="IPR002885">
    <property type="entry name" value="PPR_rpt"/>
</dbReference>
<organism evidence="5 6">
    <name type="scientific">Lunasporangiospora selenospora</name>
    <dbReference type="NCBI Taxonomy" id="979761"/>
    <lineage>
        <taxon>Eukaryota</taxon>
        <taxon>Fungi</taxon>
        <taxon>Fungi incertae sedis</taxon>
        <taxon>Mucoromycota</taxon>
        <taxon>Mortierellomycotina</taxon>
        <taxon>Mortierellomycetes</taxon>
        <taxon>Mortierellales</taxon>
        <taxon>Mortierellaceae</taxon>
        <taxon>Lunasporangiospora</taxon>
    </lineage>
</organism>
<sequence>RSFSVKACADNTTTSSMVASEGLWNCAPRDALSQQSILGSPPCIMVDNIQRGKKSSFMATSSRSCNGTLSMPAQRCLSSESIQVPRNQTLVTSPSGLARRPGSRTLRDLGYLRNRRNVHTTAPKRTFYAKDGALGSELSLGEKRSIVADLRQKTLLRSDVHRLVGAYNRVVSAEALNLLQSGDVIVLFQVLSASHQTEAAHEMMLQMAIDINEIGKQLPQDAFEILAYHAFDELPVEQIKALMWQIQGRRRFIAENIQLCSSNMEMKRLTDLYIQLTNSKLDVDGYSTYFQSRKEKAEGLAKVMIPWIGDEARGGLSPKLVESLLVFLLDRGLSEAVFLSMAQLLREGFQFSHKYYTTAIHRFGCDGQFEYMNTTLDRMRRQGLEPLEDTYSAIIDAHSKAGNLREAQQAYQEILSEGLLPIEQTFGPMLEAVGKMGDFQMTRQLVDQMNASGIRSNEYTLSALLQSLSNDPERSAALMDELSQQIEPNTVNYNILIRTFQRQGDLDGAFKVFRSMSEKKVQPDQYTFSSILSLFAARGDGEGAEAFWKEMVSVHKVVPNVHVYSTMIHVYCTMEDMLSAQAVYREMIQVGIMPNEITFGTLLSAYARRGDLTQMLSIYDSMRAEGLRPNSYIYANLLFGLVKDGDMQAARRLYANMEEDGFGNNVLAQTILMKGYVDQGNLKESLGVYRSMLRSGLVPNFMTYAILMQAYMRRGEKNKGRAVLDKIMSSRGLVLVEGDDSPFIGGDRDGEEPDQDHSKGLEVDSEAASVMAQAKDGSVSRIGTERKPLKLASRPMPLMLYTPLLDAYAKEGNVLAAQEIFEEMKDRGLEPNTVTYTILMDGFRRAGDVDNVLVIWNQLFGRFKAHWKTELGRQESMRPSKKRVMEWVQDRLSTKAAKLQRLLQRPVSISLDSLCYSGRIQEAKVIWDELEKLGFVFDSSNWNDYCIALARNGLVLEACQVMQERLLQSDMDDLVGLDDRTMERADAEESFAPVRKSGRGSYKGRGRYEDMPLESVLPQDKAAKRPANLFYPRPRTFAALADTLEQLLMKDNDRRGGHIRDYILDPIVNDDPYPESSATSVDNEATTESLRLRRLGRQKKLIETKLGSYPNPFKSLDSHHRNILWSLVRTKYPKVLEALNDGMLVAASSQYAGNRYGGSITPTDASTDAWGISDEYGLADQNPSPDTLQHSSKPSKHHHHQQQQQQYSDSRESFEQHPKRFEGFRQWRLLRTVMKDMERRQYLEKRKPAPSKRRYEP</sequence>
<feature type="region of interest" description="Disordered" evidence="3">
    <location>
        <begin position="986"/>
        <end position="1005"/>
    </location>
</feature>
<feature type="repeat" description="PPR" evidence="2">
    <location>
        <begin position="595"/>
        <end position="629"/>
    </location>
</feature>
<feature type="domain" description="PROP1-like PPR" evidence="4">
    <location>
        <begin position="375"/>
        <end position="467"/>
    </location>
</feature>
<dbReference type="Gene3D" id="1.25.40.10">
    <property type="entry name" value="Tetratricopeptide repeat domain"/>
    <property type="match status" value="4"/>
</dbReference>
<dbReference type="Pfam" id="PF13041">
    <property type="entry name" value="PPR_2"/>
    <property type="match status" value="2"/>
</dbReference>
<dbReference type="InterPro" id="IPR011990">
    <property type="entry name" value="TPR-like_helical_dom_sf"/>
</dbReference>
<feature type="non-terminal residue" evidence="5">
    <location>
        <position position="1"/>
    </location>
</feature>
<evidence type="ECO:0000256" key="1">
    <source>
        <dbReference type="ARBA" id="ARBA00022737"/>
    </source>
</evidence>
<keyword evidence="1" id="KW-0677">Repeat</keyword>
<feature type="repeat" description="PPR" evidence="2">
    <location>
        <begin position="630"/>
        <end position="664"/>
    </location>
</feature>
<evidence type="ECO:0000259" key="4">
    <source>
        <dbReference type="Pfam" id="PF17177"/>
    </source>
</evidence>
<dbReference type="PROSITE" id="PS51375">
    <property type="entry name" value="PPR"/>
    <property type="match status" value="7"/>
</dbReference>
<dbReference type="SUPFAM" id="SSF48452">
    <property type="entry name" value="TPR-like"/>
    <property type="match status" value="1"/>
</dbReference>
<feature type="compositionally biased region" description="Basic residues" evidence="3">
    <location>
        <begin position="996"/>
        <end position="1005"/>
    </location>
</feature>
<dbReference type="GO" id="GO:0003729">
    <property type="term" value="F:mRNA binding"/>
    <property type="evidence" value="ECO:0007669"/>
    <property type="project" value="TreeGrafter"/>
</dbReference>
<comment type="caution">
    <text evidence="5">The sequence shown here is derived from an EMBL/GenBank/DDBJ whole genome shotgun (WGS) entry which is preliminary data.</text>
</comment>
<reference evidence="5" key="1">
    <citation type="journal article" date="2020" name="Fungal Divers.">
        <title>Resolving the Mortierellaceae phylogeny through synthesis of multi-gene phylogenetics and phylogenomics.</title>
        <authorList>
            <person name="Vandepol N."/>
            <person name="Liber J."/>
            <person name="Desiro A."/>
            <person name="Na H."/>
            <person name="Kennedy M."/>
            <person name="Barry K."/>
            <person name="Grigoriev I.V."/>
            <person name="Miller A.N."/>
            <person name="O'Donnell K."/>
            <person name="Stajich J.E."/>
            <person name="Bonito G."/>
        </authorList>
    </citation>
    <scope>NUCLEOTIDE SEQUENCE</scope>
    <source>
        <strain evidence="5">KOD1015</strain>
    </source>
</reference>
<evidence type="ECO:0000256" key="2">
    <source>
        <dbReference type="PROSITE-ProRule" id="PRU00708"/>
    </source>
</evidence>
<evidence type="ECO:0000313" key="6">
    <source>
        <dbReference type="Proteomes" id="UP000780801"/>
    </source>
</evidence>
<dbReference type="Pfam" id="PF17177">
    <property type="entry name" value="PPR_long"/>
    <property type="match status" value="2"/>
</dbReference>
<dbReference type="GO" id="GO:0140053">
    <property type="term" value="P:mitochondrial gene expression"/>
    <property type="evidence" value="ECO:0007669"/>
    <property type="project" value="TreeGrafter"/>
</dbReference>
<dbReference type="PANTHER" id="PTHR47938:SF35">
    <property type="entry name" value="PENTATRICOPEPTIDE REPEAT-CONTAINING PROTEIN 4, MITOCHONDRIAL-RELATED"/>
    <property type="match status" value="1"/>
</dbReference>
<dbReference type="Proteomes" id="UP000780801">
    <property type="component" value="Unassembled WGS sequence"/>
</dbReference>
<proteinExistence type="predicted"/>
<feature type="domain" description="PROP1-like PPR" evidence="4">
    <location>
        <begin position="505"/>
        <end position="611"/>
    </location>
</feature>
<feature type="repeat" description="PPR" evidence="2">
    <location>
        <begin position="387"/>
        <end position="421"/>
    </location>
</feature>
<feature type="repeat" description="PPR" evidence="2">
    <location>
        <begin position="665"/>
        <end position="699"/>
    </location>
</feature>
<dbReference type="PANTHER" id="PTHR47938">
    <property type="entry name" value="RESPIRATORY COMPLEX I CHAPERONE (CIA84), PUTATIVE (AFU_ORTHOLOGUE AFUA_2G06020)-RELATED"/>
    <property type="match status" value="1"/>
</dbReference>
<evidence type="ECO:0000313" key="5">
    <source>
        <dbReference type="EMBL" id="KAF9584796.1"/>
    </source>
</evidence>
<accession>A0A9P6G1S9</accession>
<evidence type="ECO:0000256" key="3">
    <source>
        <dbReference type="SAM" id="MobiDB-lite"/>
    </source>
</evidence>